<evidence type="ECO:0000313" key="2">
    <source>
        <dbReference type="EMBL" id="REH25964.1"/>
    </source>
</evidence>
<dbReference type="EMBL" id="QUNO01000035">
    <property type="protein sequence ID" value="REH25964.1"/>
    <property type="molecule type" value="Genomic_DNA"/>
</dbReference>
<protein>
    <submittedName>
        <fullName evidence="2">Uncharacterized protein</fullName>
    </submittedName>
</protein>
<sequence length="95" mass="10426">MREAALAACVLFLDHPCLRDRRVEVAPLIRDLVVTGVEWRHRAWVIRVSEAWGEDTTGLDDGQEGGTGGEQCEPSPWDLIPQPSITSGDASDPPF</sequence>
<evidence type="ECO:0000256" key="1">
    <source>
        <dbReference type="SAM" id="MobiDB-lite"/>
    </source>
</evidence>
<name>A0A3E0GTB9_9PSEU</name>
<proteinExistence type="predicted"/>
<gene>
    <name evidence="2" type="ORF">BCF44_1353</name>
</gene>
<evidence type="ECO:0000313" key="3">
    <source>
        <dbReference type="Proteomes" id="UP000256269"/>
    </source>
</evidence>
<dbReference type="Proteomes" id="UP000256269">
    <property type="component" value="Unassembled WGS sequence"/>
</dbReference>
<organism evidence="2 3">
    <name type="scientific">Kutzneria buriramensis</name>
    <dbReference type="NCBI Taxonomy" id="1045776"/>
    <lineage>
        <taxon>Bacteria</taxon>
        <taxon>Bacillati</taxon>
        <taxon>Actinomycetota</taxon>
        <taxon>Actinomycetes</taxon>
        <taxon>Pseudonocardiales</taxon>
        <taxon>Pseudonocardiaceae</taxon>
        <taxon>Kutzneria</taxon>
    </lineage>
</organism>
<feature type="region of interest" description="Disordered" evidence="1">
    <location>
        <begin position="55"/>
        <end position="95"/>
    </location>
</feature>
<accession>A0A3E0GTB9</accession>
<keyword evidence="3" id="KW-1185">Reference proteome</keyword>
<comment type="caution">
    <text evidence="2">The sequence shown here is derived from an EMBL/GenBank/DDBJ whole genome shotgun (WGS) entry which is preliminary data.</text>
</comment>
<reference evidence="2 3" key="1">
    <citation type="submission" date="2018-08" db="EMBL/GenBank/DDBJ databases">
        <title>Genomic Encyclopedia of Archaeal and Bacterial Type Strains, Phase II (KMG-II): from individual species to whole genera.</title>
        <authorList>
            <person name="Goeker M."/>
        </authorList>
    </citation>
    <scope>NUCLEOTIDE SEQUENCE [LARGE SCALE GENOMIC DNA]</scope>
    <source>
        <strain evidence="2 3">DSM 45791</strain>
    </source>
</reference>
<dbReference type="AlphaFoldDB" id="A0A3E0GTB9"/>